<evidence type="ECO:0008006" key="2">
    <source>
        <dbReference type="Google" id="ProtNLM"/>
    </source>
</evidence>
<dbReference type="Gene3D" id="3.40.50.720">
    <property type="entry name" value="NAD(P)-binding Rossmann-like Domain"/>
    <property type="match status" value="1"/>
</dbReference>
<organism evidence="1">
    <name type="scientific">marine sediment metagenome</name>
    <dbReference type="NCBI Taxonomy" id="412755"/>
    <lineage>
        <taxon>unclassified sequences</taxon>
        <taxon>metagenomes</taxon>
        <taxon>ecological metagenomes</taxon>
    </lineage>
</organism>
<evidence type="ECO:0000313" key="1">
    <source>
        <dbReference type="EMBL" id="KKL87890.1"/>
    </source>
</evidence>
<comment type="caution">
    <text evidence="1">The sequence shown here is derived from an EMBL/GenBank/DDBJ whole genome shotgun (WGS) entry which is preliminary data.</text>
</comment>
<accession>A0A0F9I257</accession>
<sequence>MTATVTMIKHPLEDYVWVFVGCGGTFYAASPYLAVLCKRCGCTAPLLIDPDQVTLDNQDRQWAGYGSPYSKVEAAEEVLGIGEDATLIVDRFNPVDSVLCRHTEGKPVIAIVNVDNNAARLEVARWLSDRVSDGIMIVSGCERAFGQCYPGIWKDGEPVYDWRAHHSDVVQDSSSSSDNPCNAQDVRANALTGVLVGMCIEDIARRMSDGDWVNVAEFYWDLRHPSESLSMWITLASCKERSPVL</sequence>
<protein>
    <recommendedName>
        <fullName evidence="2">THIF-type NAD/FAD binding fold domain-containing protein</fullName>
    </recommendedName>
</protein>
<dbReference type="EMBL" id="LAZR01020714">
    <property type="protein sequence ID" value="KKL87890.1"/>
    <property type="molecule type" value="Genomic_DNA"/>
</dbReference>
<name>A0A0F9I257_9ZZZZ</name>
<proteinExistence type="predicted"/>
<reference evidence="1" key="1">
    <citation type="journal article" date="2015" name="Nature">
        <title>Complex archaea that bridge the gap between prokaryotes and eukaryotes.</title>
        <authorList>
            <person name="Spang A."/>
            <person name="Saw J.H."/>
            <person name="Jorgensen S.L."/>
            <person name="Zaremba-Niedzwiedzka K."/>
            <person name="Martijn J."/>
            <person name="Lind A.E."/>
            <person name="van Eijk R."/>
            <person name="Schleper C."/>
            <person name="Guy L."/>
            <person name="Ettema T.J."/>
        </authorList>
    </citation>
    <scope>NUCLEOTIDE SEQUENCE</scope>
</reference>
<gene>
    <name evidence="1" type="ORF">LCGC14_1930160</name>
</gene>
<dbReference type="AlphaFoldDB" id="A0A0F9I257"/>